<dbReference type="PANTHER" id="PTHR46401:SF2">
    <property type="entry name" value="GLYCOSYLTRANSFERASE WBBK-RELATED"/>
    <property type="match status" value="1"/>
</dbReference>
<evidence type="ECO:0000313" key="5">
    <source>
        <dbReference type="Proteomes" id="UP000022611"/>
    </source>
</evidence>
<dbReference type="SUPFAM" id="SSF53756">
    <property type="entry name" value="UDP-Glycosyltransferase/glycogen phosphorylase"/>
    <property type="match status" value="1"/>
</dbReference>
<dbReference type="EMBL" id="AFOY02000019">
    <property type="protein sequence ID" value="EXF91729.1"/>
    <property type="molecule type" value="Genomic_DNA"/>
</dbReference>
<dbReference type="PANTHER" id="PTHR46401">
    <property type="entry name" value="GLYCOSYLTRANSFERASE WBBK-RELATED"/>
    <property type="match status" value="1"/>
</dbReference>
<dbReference type="eggNOG" id="COG0438">
    <property type="taxonomic scope" value="Bacteria"/>
</dbReference>
<comment type="caution">
    <text evidence="4">The sequence shown here is derived from an EMBL/GenBank/DDBJ whole genome shotgun (WGS) entry which is preliminary data.</text>
</comment>
<dbReference type="GO" id="GO:0016757">
    <property type="term" value="F:glycosyltransferase activity"/>
    <property type="evidence" value="ECO:0007669"/>
    <property type="project" value="InterPro"/>
</dbReference>
<protein>
    <submittedName>
        <fullName evidence="4">Glycosyl transferase</fullName>
    </submittedName>
</protein>
<feature type="domain" description="Glycosyltransferase subfamily 4-like N-terminal" evidence="3">
    <location>
        <begin position="16"/>
        <end position="172"/>
    </location>
</feature>
<name>A0A010RRY1_PSEFL</name>
<dbReference type="Gene3D" id="3.40.50.2000">
    <property type="entry name" value="Glycogen Phosphorylase B"/>
    <property type="match status" value="2"/>
</dbReference>
<dbReference type="InterPro" id="IPR001296">
    <property type="entry name" value="Glyco_trans_1"/>
</dbReference>
<dbReference type="AlphaFoldDB" id="A0A010RRY1"/>
<evidence type="ECO:0000259" key="2">
    <source>
        <dbReference type="Pfam" id="PF00534"/>
    </source>
</evidence>
<organism evidence="4 5">
    <name type="scientific">Pseudomonas fluorescens HK44</name>
    <dbReference type="NCBI Taxonomy" id="1042209"/>
    <lineage>
        <taxon>Bacteria</taxon>
        <taxon>Pseudomonadati</taxon>
        <taxon>Pseudomonadota</taxon>
        <taxon>Gammaproteobacteria</taxon>
        <taxon>Pseudomonadales</taxon>
        <taxon>Pseudomonadaceae</taxon>
        <taxon>Pseudomonas</taxon>
    </lineage>
</organism>
<evidence type="ECO:0000256" key="1">
    <source>
        <dbReference type="ARBA" id="ARBA00022679"/>
    </source>
</evidence>
<dbReference type="OrthoDB" id="9801609at2"/>
<dbReference type="Pfam" id="PF00534">
    <property type="entry name" value="Glycos_transf_1"/>
    <property type="match status" value="1"/>
</dbReference>
<dbReference type="CDD" id="cd03809">
    <property type="entry name" value="GT4_MtfB-like"/>
    <property type="match status" value="1"/>
</dbReference>
<evidence type="ECO:0000313" key="4">
    <source>
        <dbReference type="EMBL" id="EXF91729.1"/>
    </source>
</evidence>
<dbReference type="RefSeq" id="WP_019694375.1">
    <property type="nucleotide sequence ID" value="NZ_AFOY02000019.1"/>
</dbReference>
<dbReference type="Pfam" id="PF13439">
    <property type="entry name" value="Glyco_transf_4"/>
    <property type="match status" value="1"/>
</dbReference>
<dbReference type="GO" id="GO:0009103">
    <property type="term" value="P:lipopolysaccharide biosynthetic process"/>
    <property type="evidence" value="ECO:0007669"/>
    <property type="project" value="TreeGrafter"/>
</dbReference>
<reference evidence="4 5" key="1">
    <citation type="journal article" date="2011" name="J. Bacteriol.">
        <title>Draft genome sequence of the polycyclic aromatic hydrocarbon-degrading, genetically engineered bioluminescent bioreporter Pseudomonas fluorescens HK44.</title>
        <authorList>
            <person name="Chauhan A."/>
            <person name="Layton A.C."/>
            <person name="Williams D.E."/>
            <person name="Smartt A.E."/>
            <person name="Ripp S."/>
            <person name="Karpinets T.V."/>
            <person name="Brown S.D."/>
            <person name="Sayler G.S."/>
        </authorList>
    </citation>
    <scope>NUCLEOTIDE SEQUENCE [LARGE SCALE GENOMIC DNA]</scope>
    <source>
        <strain evidence="4 5">HK44</strain>
    </source>
</reference>
<dbReference type="PATRIC" id="fig|1042209.11.peg.5020"/>
<feature type="domain" description="Glycosyl transferase family 1" evidence="2">
    <location>
        <begin position="197"/>
        <end position="350"/>
    </location>
</feature>
<gene>
    <name evidence="4" type="ORF">HK44_013020</name>
</gene>
<sequence>MQIALNARILQAPRTGIGHYLAELVSALTHEPDLELSLFHGWGWSSSLPAAAMPGYSRLTPLLRQIPGAYQARRWLEQRRFDRGRPAAIDLYHEPSLWPLAFKGPTIITLHDLTHLHYPSTQPAARLREIERRLGQGVRQARLILTDSQFVADEAQRYFGLGPERFVVAPLGAAARFHPRSNESLRQALHPHGVQPQGYFLCVGTLEPRKNLSLALRAHAQLPEALRQHFPLLVVGMAGWKGEQLADELHTALASGHVRLLGYLPDEQVAELLAGARALIFPSIYEGFGLPVLEAMASGTPVIVTRRSAMPEVAGTAGNYIEPDDLHGLCEAMSRLADDQAHWQACREAGLQQAKLFSWGRCAAITACAYHQALGG</sequence>
<accession>A0A010RRY1</accession>
<proteinExistence type="predicted"/>
<dbReference type="InterPro" id="IPR028098">
    <property type="entry name" value="Glyco_trans_4-like_N"/>
</dbReference>
<dbReference type="FunFam" id="3.40.50.2000:FF:000119">
    <property type="entry name" value="Glycosyl transferase group 1"/>
    <property type="match status" value="1"/>
</dbReference>
<dbReference type="HOGENOM" id="CLU_009583_27_6_6"/>
<evidence type="ECO:0000259" key="3">
    <source>
        <dbReference type="Pfam" id="PF13439"/>
    </source>
</evidence>
<dbReference type="Proteomes" id="UP000022611">
    <property type="component" value="Unassembled WGS sequence"/>
</dbReference>
<keyword evidence="1 4" id="KW-0808">Transferase</keyword>